<sequence length="45" mass="5408">MLQEIKKLLARDAAAEDKHEQRDEERARDRYFLPTTPSRQLRTHS</sequence>
<feature type="compositionally biased region" description="Basic and acidic residues" evidence="1">
    <location>
        <begin position="12"/>
        <end position="31"/>
    </location>
</feature>
<feature type="region of interest" description="Disordered" evidence="1">
    <location>
        <begin position="12"/>
        <end position="45"/>
    </location>
</feature>
<organism evidence="2 3">
    <name type="scientific">Halorussus caseinilyticus</name>
    <dbReference type="NCBI Taxonomy" id="3034025"/>
    <lineage>
        <taxon>Archaea</taxon>
        <taxon>Methanobacteriati</taxon>
        <taxon>Methanobacteriota</taxon>
        <taxon>Stenosarchaea group</taxon>
        <taxon>Halobacteria</taxon>
        <taxon>Halobacteriales</taxon>
        <taxon>Haladaptataceae</taxon>
        <taxon>Halorussus</taxon>
    </lineage>
</organism>
<dbReference type="RefSeq" id="WP_276280164.1">
    <property type="nucleotide sequence ID" value="NZ_CP119809.1"/>
</dbReference>
<dbReference type="GeneID" id="79304786"/>
<accession>A0ABD5WNV5</accession>
<evidence type="ECO:0000313" key="3">
    <source>
        <dbReference type="Proteomes" id="UP001596407"/>
    </source>
</evidence>
<proteinExistence type="predicted"/>
<dbReference type="EMBL" id="JBHSZH010000005">
    <property type="protein sequence ID" value="MFC7081873.1"/>
    <property type="molecule type" value="Genomic_DNA"/>
</dbReference>
<keyword evidence="3" id="KW-1185">Reference proteome</keyword>
<feature type="compositionally biased region" description="Polar residues" evidence="1">
    <location>
        <begin position="35"/>
        <end position="45"/>
    </location>
</feature>
<evidence type="ECO:0000256" key="1">
    <source>
        <dbReference type="SAM" id="MobiDB-lite"/>
    </source>
</evidence>
<comment type="caution">
    <text evidence="2">The sequence shown here is derived from an EMBL/GenBank/DDBJ whole genome shotgun (WGS) entry which is preliminary data.</text>
</comment>
<dbReference type="Proteomes" id="UP001596407">
    <property type="component" value="Unassembled WGS sequence"/>
</dbReference>
<protein>
    <submittedName>
        <fullName evidence="2">Uncharacterized protein</fullName>
    </submittedName>
</protein>
<dbReference type="AlphaFoldDB" id="A0ABD5WNV5"/>
<evidence type="ECO:0000313" key="2">
    <source>
        <dbReference type="EMBL" id="MFC7081873.1"/>
    </source>
</evidence>
<gene>
    <name evidence="2" type="ORF">ACFQJ6_19000</name>
</gene>
<name>A0ABD5WNV5_9EURY</name>
<reference evidence="2 3" key="1">
    <citation type="journal article" date="2019" name="Int. J. Syst. Evol. Microbiol.">
        <title>The Global Catalogue of Microorganisms (GCM) 10K type strain sequencing project: providing services to taxonomists for standard genome sequencing and annotation.</title>
        <authorList>
            <consortium name="The Broad Institute Genomics Platform"/>
            <consortium name="The Broad Institute Genome Sequencing Center for Infectious Disease"/>
            <person name="Wu L."/>
            <person name="Ma J."/>
        </authorList>
    </citation>
    <scope>NUCLEOTIDE SEQUENCE [LARGE SCALE GENOMIC DNA]</scope>
    <source>
        <strain evidence="2 3">DT72</strain>
    </source>
</reference>